<feature type="non-terminal residue" evidence="2">
    <location>
        <position position="1"/>
    </location>
</feature>
<evidence type="ECO:0000313" key="3">
    <source>
        <dbReference type="Proteomes" id="UP000239759"/>
    </source>
</evidence>
<evidence type="ECO:0000313" key="2">
    <source>
        <dbReference type="EMBL" id="PPA89471.1"/>
    </source>
</evidence>
<sequence>IGLYRNLGNTALENCADNQVKVILPISLQELEILGPCVSQMWAWIRSSDVTSLQENVQMIDIDICDQKGNVCVRLRGVSSRIVGVESHLLNASPSDEYVLPTSFWEEYATVLKENASTDENSEVTLGELENGQAEKGKNTVSMLDKNKLLKKATNYFLQMLSSFIKMPTHRIDEEAPLDKYGIDSIMV</sequence>
<protein>
    <recommendedName>
        <fullName evidence="1">Polyketide synthase dehydratase domain-containing protein</fullName>
    </recommendedName>
</protein>
<reference evidence="2 3" key="1">
    <citation type="submission" date="2018-02" db="EMBL/GenBank/DDBJ databases">
        <title>Comparative analysis of genomes of three Brevibacillus laterosporus strains producers of potent antimicrobials isolated from silage.</title>
        <authorList>
            <person name="Kojic M."/>
            <person name="Miljkovic M."/>
            <person name="Studholme D."/>
            <person name="Filipic B."/>
        </authorList>
    </citation>
    <scope>NUCLEOTIDE SEQUENCE [LARGE SCALE GENOMIC DNA]</scope>
    <source>
        <strain evidence="2 3">BGSP11</strain>
    </source>
</reference>
<dbReference type="RefSeq" id="WP_181022810.1">
    <property type="nucleotide sequence ID" value="NZ_PRKQ01000095.1"/>
</dbReference>
<dbReference type="Pfam" id="PF14765">
    <property type="entry name" value="PS-DH"/>
    <property type="match status" value="1"/>
</dbReference>
<accession>A0AAP8Q8D1</accession>
<evidence type="ECO:0000259" key="1">
    <source>
        <dbReference type="Pfam" id="PF14765"/>
    </source>
</evidence>
<dbReference type="InterPro" id="IPR042104">
    <property type="entry name" value="PKS_dehydratase_sf"/>
</dbReference>
<dbReference type="AlphaFoldDB" id="A0AAP8Q8D1"/>
<dbReference type="InterPro" id="IPR049551">
    <property type="entry name" value="PKS_DH_C"/>
</dbReference>
<gene>
    <name evidence="2" type="ORF">C4A77_25895</name>
</gene>
<dbReference type="Gene3D" id="3.10.129.110">
    <property type="entry name" value="Polyketide synthase dehydratase"/>
    <property type="match status" value="1"/>
</dbReference>
<comment type="caution">
    <text evidence="2">The sequence shown here is derived from an EMBL/GenBank/DDBJ whole genome shotgun (WGS) entry which is preliminary data.</text>
</comment>
<name>A0AAP8Q8D1_BRELA</name>
<proteinExistence type="predicted"/>
<organism evidence="2 3">
    <name type="scientific">Brevibacillus laterosporus</name>
    <name type="common">Bacillus laterosporus</name>
    <dbReference type="NCBI Taxonomy" id="1465"/>
    <lineage>
        <taxon>Bacteria</taxon>
        <taxon>Bacillati</taxon>
        <taxon>Bacillota</taxon>
        <taxon>Bacilli</taxon>
        <taxon>Bacillales</taxon>
        <taxon>Paenibacillaceae</taxon>
        <taxon>Brevibacillus</taxon>
    </lineage>
</organism>
<feature type="non-terminal residue" evidence="2">
    <location>
        <position position="188"/>
    </location>
</feature>
<dbReference type="EMBL" id="PRKQ01000095">
    <property type="protein sequence ID" value="PPA89471.1"/>
    <property type="molecule type" value="Genomic_DNA"/>
</dbReference>
<dbReference type="Proteomes" id="UP000239759">
    <property type="component" value="Unassembled WGS sequence"/>
</dbReference>
<feature type="domain" description="Polyketide synthase dehydratase" evidence="1">
    <location>
        <begin position="16"/>
        <end position="85"/>
    </location>
</feature>